<evidence type="ECO:0000313" key="1">
    <source>
        <dbReference type="EMBL" id="KKR03479.1"/>
    </source>
</evidence>
<accession>A0A0G0MHE5</accession>
<sequence length="214" mass="24895">MVNDKKELLIMRKRIDLEASPVLYDRAFTQKSFVEGWEVRNAEWWYEDGAFYGKNSLPAPGVIISKKSFPGNVLMDFYGQTVLPSKHDINVMWNLSWNEQTNTRDLSYVAGVQGWWEGKVGIEKSPEYKVIAGTSCPWFVPGKEYHIQAGSINGHCFIFVDGKLQLEMMDPEPIDSIKHNRVGFEAYQSIIRIRDFKLRQIVWQERNLCYSQEF</sequence>
<comment type="caution">
    <text evidence="1">The sequence shown here is derived from an EMBL/GenBank/DDBJ whole genome shotgun (WGS) entry which is preliminary data.</text>
</comment>
<gene>
    <name evidence="1" type="ORF">UT30_C0029G0007</name>
</gene>
<name>A0A0G0MHE5_9BACT</name>
<dbReference type="Proteomes" id="UP000033935">
    <property type="component" value="Unassembled WGS sequence"/>
</dbReference>
<organism evidence="1 2">
    <name type="scientific">Candidatus Uhrbacteria bacterium GW2011_GWF2_39_13</name>
    <dbReference type="NCBI Taxonomy" id="1618995"/>
    <lineage>
        <taxon>Bacteria</taxon>
        <taxon>Candidatus Uhriibacteriota</taxon>
    </lineage>
</organism>
<dbReference type="AlphaFoldDB" id="A0A0G0MHE5"/>
<dbReference type="EMBL" id="LBWG01000029">
    <property type="protein sequence ID" value="KKR03479.1"/>
    <property type="molecule type" value="Genomic_DNA"/>
</dbReference>
<protein>
    <submittedName>
        <fullName evidence="1">Uncharacterized protein</fullName>
    </submittedName>
</protein>
<evidence type="ECO:0000313" key="2">
    <source>
        <dbReference type="Proteomes" id="UP000033935"/>
    </source>
</evidence>
<proteinExistence type="predicted"/>
<reference evidence="1 2" key="1">
    <citation type="journal article" date="2015" name="Nature">
        <title>rRNA introns, odd ribosomes, and small enigmatic genomes across a large radiation of phyla.</title>
        <authorList>
            <person name="Brown C.T."/>
            <person name="Hug L.A."/>
            <person name="Thomas B.C."/>
            <person name="Sharon I."/>
            <person name="Castelle C.J."/>
            <person name="Singh A."/>
            <person name="Wilkins M.J."/>
            <person name="Williams K.H."/>
            <person name="Banfield J.F."/>
        </authorList>
    </citation>
    <scope>NUCLEOTIDE SEQUENCE [LARGE SCALE GENOMIC DNA]</scope>
</reference>
<dbReference type="Gene3D" id="2.60.120.560">
    <property type="entry name" value="Exo-inulinase, domain 1"/>
    <property type="match status" value="1"/>
</dbReference>